<accession>A0A2Z4G9W2</accession>
<evidence type="ECO:0000256" key="1">
    <source>
        <dbReference type="SAM" id="MobiDB-lite"/>
    </source>
</evidence>
<organism evidence="3 4">
    <name type="scientific">Arcticibacterium luteifluviistationis</name>
    <dbReference type="NCBI Taxonomy" id="1784714"/>
    <lineage>
        <taxon>Bacteria</taxon>
        <taxon>Pseudomonadati</taxon>
        <taxon>Bacteroidota</taxon>
        <taxon>Cytophagia</taxon>
        <taxon>Cytophagales</taxon>
        <taxon>Leadbetterellaceae</taxon>
        <taxon>Arcticibacterium</taxon>
    </lineage>
</organism>
<feature type="chain" id="PRO_5016370004" description="DUF490 domain-containing protein" evidence="2">
    <location>
        <begin position="24"/>
        <end position="1591"/>
    </location>
</feature>
<dbReference type="Proteomes" id="UP000249873">
    <property type="component" value="Chromosome"/>
</dbReference>
<evidence type="ECO:0000256" key="2">
    <source>
        <dbReference type="SAM" id="SignalP"/>
    </source>
</evidence>
<feature type="compositionally biased region" description="Polar residues" evidence="1">
    <location>
        <begin position="1566"/>
        <end position="1580"/>
    </location>
</feature>
<name>A0A2Z4G9W2_9BACT</name>
<proteinExistence type="predicted"/>
<protein>
    <recommendedName>
        <fullName evidence="5">DUF490 domain-containing protein</fullName>
    </recommendedName>
</protein>
<keyword evidence="4" id="KW-1185">Reference proteome</keyword>
<dbReference type="OrthoDB" id="1465441at2"/>
<sequence>MNVILKSFTLFLFLTITSLSLRAQGIQLSAEPEKFLEDFEAVFKDGKNAVSIAEFETFKPHFEVDFSAKAKSDFIVLCQKMVARNHKMPEYYRLLTLINATFDPTVFDSKNLEPLISSLAILAEKQPLKKTIETFAQIKSLIQERLIYSSNFNKLYVLNGSYQFQYLDQKQDYFEPEKKQIQTAQKEKEEDFGLFDDWDNEEAEIDPWDDPSLNVDPDKFYRLLPLPLISDLVIRFNEVDLVFVTASDSVALYKTSGAADLLQNVWVGDKGQMNWENLEMPEVTADLTEYSFKMSNPHFNAEKVTLTYDDYLTEPVEGVLEFKGVKRATNAIAQHPRFKSYENNARFKKLESSLEYKGGFSLIGNRIFSSSLNHNISTLYVNKGSTNSFSVEGKKIEFTDSLITSDFVSFTTYIKEDSIYHPAVRLKYNTDTKQLNLYKQQNGGFRNSMYSDTFHEMDIRCDAMQWNLNNGKMDFYIIAGKSEIPAIFESFNYYNPARMRALSNMAGFNPLIFLSTYVYKKRKNEFSIFEVQNKIPTKTPLQIRNAVNVARQMGFMDYNPHKDTYSISRKGLHYFKSATGRGDYDDLVFASLSPSGNGNASIDRDSNSLDIAGTQEFKLSDSLGIRFLPRDQSLKMEGSKSFKFHGEIVIKNYKIIGDFEVDYERFLVNLNRIDTISFTPIDIYNAGGVAEIGAHVIYGKTGTLYLNAPDNKSGRKKLPQYPRLVIPDGALVKFNNPERGSYGYPEEVSFKIDAIDHDSLNSVNLVYGGIFNAGGIIKPIRETLIVMPDTSIGFVHNPKGAYELYDSPSAFKFSSPLEMTKKGLVSTGTLNHLAATLEVNKARFGFDELKMEGEKANIKEAFTSNNTYFPDVTIAEFKASWKPEADSLNIKSTEAYSFYQKSTMLSGGLVVRKSGLYGQGVLERDDSQAKSNAIKFNKTGFLASESSFLIKSETEGSKDVLDGQNVELDFNIADKIVSISPRNGDFNDTTSSSISFPNAAYQTTIDNAEWNILKKSISMKGNVESSKFISTAPNQYGLAFNGESALYDIPQNILNINGVPGINSVDAIIIPKNGKVAVRGEGKLDPFTNATVIADMVNKYHTLANANITINSKLSYSGDASYQFINVSSDTFNIKMGSFEFAEITPEGQVLRTKKSQKLSTIAKASLTESDSVYLSPKMLYIGDITMQAPFKNLILRGQVTPVLDKYPVLGSNWINYTGSKSEEIIINVDETLKDGGKPLFAGLHLKPSASSEGLYPTFLSAKGYEDDYDIFLARGTFKRDEPNKRFTIYPNTKDNTGNKYELYDDEGLIKLDGKFNFLTPDLSSYVETVGLGEVRLDSMEYLFNTMMKFNMPIPIPMLLKMGDNIVKTNLDIGNSEGAIAFESPEFLSKMTQFVGAKATEDYKTKYYKGHIPLFQASPKFFASILFSDLKLKWNPVFNSFYSTEPLGISNIGETDINSKIPGYLEIIKNPRTGDEIYIFLEVSPDTWYYLGYKAGQLGILSSDFEFNKMLAEKDKTSKGIELINIDMAEAMAFRKRYLMTYMGVSEEAFAQPKRATPSVPGTIAPIQTQSTNGSTTETPSKPVVEESDGF</sequence>
<dbReference type="EMBL" id="CP029480">
    <property type="protein sequence ID" value="AWV97848.1"/>
    <property type="molecule type" value="Genomic_DNA"/>
</dbReference>
<dbReference type="RefSeq" id="WP_111370950.1">
    <property type="nucleotide sequence ID" value="NZ_CP029480.1"/>
</dbReference>
<dbReference type="KEGG" id="als:DJ013_06570"/>
<evidence type="ECO:0000313" key="4">
    <source>
        <dbReference type="Proteomes" id="UP000249873"/>
    </source>
</evidence>
<reference evidence="3 4" key="1">
    <citation type="submission" date="2018-05" db="EMBL/GenBank/DDBJ databases">
        <title>Complete genome sequence of Arcticibacterium luteifluviistationis SM1504T, a cytophagaceae bacterium isolated from Arctic surface seawater.</title>
        <authorList>
            <person name="Li Y."/>
            <person name="Qin Q.-L."/>
        </authorList>
    </citation>
    <scope>NUCLEOTIDE SEQUENCE [LARGE SCALE GENOMIC DNA]</scope>
    <source>
        <strain evidence="3 4">SM1504</strain>
    </source>
</reference>
<evidence type="ECO:0000313" key="3">
    <source>
        <dbReference type="EMBL" id="AWV97848.1"/>
    </source>
</evidence>
<evidence type="ECO:0008006" key="5">
    <source>
        <dbReference type="Google" id="ProtNLM"/>
    </source>
</evidence>
<keyword evidence="2" id="KW-0732">Signal</keyword>
<feature type="region of interest" description="Disordered" evidence="1">
    <location>
        <begin position="1554"/>
        <end position="1591"/>
    </location>
</feature>
<gene>
    <name evidence="3" type="ORF">DJ013_06570</name>
</gene>
<feature type="signal peptide" evidence="2">
    <location>
        <begin position="1"/>
        <end position="23"/>
    </location>
</feature>